<organism evidence="11 12">
    <name type="scientific">Cladophialophora chaetospira</name>
    <dbReference type="NCBI Taxonomy" id="386627"/>
    <lineage>
        <taxon>Eukaryota</taxon>
        <taxon>Fungi</taxon>
        <taxon>Dikarya</taxon>
        <taxon>Ascomycota</taxon>
        <taxon>Pezizomycotina</taxon>
        <taxon>Eurotiomycetes</taxon>
        <taxon>Chaetothyriomycetidae</taxon>
        <taxon>Chaetothyriales</taxon>
        <taxon>Herpotrichiellaceae</taxon>
        <taxon>Cladophialophora</taxon>
    </lineage>
</organism>
<comment type="similarity">
    <text evidence="1">Belongs to the aldo/keto reductase family.</text>
</comment>
<evidence type="ECO:0000256" key="3">
    <source>
        <dbReference type="ARBA" id="ARBA00023002"/>
    </source>
</evidence>
<evidence type="ECO:0000256" key="9">
    <source>
        <dbReference type="PIRSR" id="PIRSR000097-3"/>
    </source>
</evidence>
<feature type="domain" description="NADP-dependent oxidoreductase" evidence="10">
    <location>
        <begin position="21"/>
        <end position="277"/>
    </location>
</feature>
<reference evidence="11" key="1">
    <citation type="submission" date="2022-10" db="EMBL/GenBank/DDBJ databases">
        <title>Culturing micro-colonial fungi from biological soil crusts in the Mojave desert and describing Neophaeococcomyces mojavensis, and introducing the new genera and species Taxawa tesnikishii.</title>
        <authorList>
            <person name="Kurbessoian T."/>
            <person name="Stajich J.E."/>
        </authorList>
    </citation>
    <scope>NUCLEOTIDE SEQUENCE</scope>
    <source>
        <strain evidence="11">TK_41</strain>
    </source>
</reference>
<dbReference type="FunFam" id="3.20.20.100:FF:000015">
    <property type="entry name" value="Oxidoreductase, aldo/keto reductase family"/>
    <property type="match status" value="1"/>
</dbReference>
<dbReference type="Proteomes" id="UP001172673">
    <property type="component" value="Unassembled WGS sequence"/>
</dbReference>
<dbReference type="EC" id="1.1.1.307" evidence="2"/>
<protein>
    <recommendedName>
        <fullName evidence="2">D-xylose reductase [NAD(P)H]</fullName>
        <ecNumber evidence="2">1.1.1.307</ecNumber>
    </recommendedName>
</protein>
<dbReference type="Gene3D" id="3.20.20.100">
    <property type="entry name" value="NADP-dependent oxidoreductase domain"/>
    <property type="match status" value="1"/>
</dbReference>
<feature type="site" description="Lowers pKa of active site Tyr" evidence="9">
    <location>
        <position position="86"/>
    </location>
</feature>
<dbReference type="InterPro" id="IPR018170">
    <property type="entry name" value="Aldo/ket_reductase_CS"/>
</dbReference>
<dbReference type="EMBL" id="JAPDRK010000010">
    <property type="protein sequence ID" value="KAJ9608263.1"/>
    <property type="molecule type" value="Genomic_DNA"/>
</dbReference>
<accession>A0AA39CHH0</accession>
<dbReference type="CDD" id="cd19071">
    <property type="entry name" value="AKR_AKR1-5-like"/>
    <property type="match status" value="1"/>
</dbReference>
<dbReference type="InterPro" id="IPR023210">
    <property type="entry name" value="NADP_OxRdtase_dom"/>
</dbReference>
<comment type="caution">
    <text evidence="11">The sequence shown here is derived from an EMBL/GenBank/DDBJ whole genome shotgun (WGS) entry which is preliminary data.</text>
</comment>
<evidence type="ECO:0000256" key="4">
    <source>
        <dbReference type="ARBA" id="ARBA00025065"/>
    </source>
</evidence>
<dbReference type="InterPro" id="IPR036812">
    <property type="entry name" value="NAD(P)_OxRdtase_dom_sf"/>
</dbReference>
<feature type="binding site" evidence="8">
    <location>
        <position position="117"/>
    </location>
    <ligand>
        <name>substrate</name>
    </ligand>
</feature>
<dbReference type="PIRSF" id="PIRSF000097">
    <property type="entry name" value="AKR"/>
    <property type="match status" value="1"/>
</dbReference>
<evidence type="ECO:0000259" key="10">
    <source>
        <dbReference type="Pfam" id="PF00248"/>
    </source>
</evidence>
<evidence type="ECO:0000256" key="8">
    <source>
        <dbReference type="PIRSR" id="PIRSR000097-2"/>
    </source>
</evidence>
<feature type="active site" description="Proton donor" evidence="7">
    <location>
        <position position="61"/>
    </location>
</feature>
<evidence type="ECO:0000256" key="5">
    <source>
        <dbReference type="ARBA" id="ARBA00047534"/>
    </source>
</evidence>
<comment type="function">
    <text evidence="4">Catalyzes the initial reaction in the xylose utilization pathway by reducing D-xylose into xylitol. Xylose is a major component of hemicelluloses such as xylan. Most fungi utilize D-xylose via three enzymatic reactions, xylose reductase (XR), xylitol dehydrogenase (XDH), and xylulokinase, to form xylulose 5-phosphate, which enters pentose phosphate pathway.</text>
</comment>
<evidence type="ECO:0000256" key="1">
    <source>
        <dbReference type="ARBA" id="ARBA00007905"/>
    </source>
</evidence>
<dbReference type="AlphaFoldDB" id="A0AA39CHH0"/>
<evidence type="ECO:0000256" key="2">
    <source>
        <dbReference type="ARBA" id="ARBA00012845"/>
    </source>
</evidence>
<evidence type="ECO:0000313" key="12">
    <source>
        <dbReference type="Proteomes" id="UP001172673"/>
    </source>
</evidence>
<dbReference type="PROSITE" id="PS00798">
    <property type="entry name" value="ALDOKETO_REDUCTASE_1"/>
    <property type="match status" value="1"/>
</dbReference>
<name>A0AA39CHH0_9EURO</name>
<dbReference type="PROSITE" id="PS00062">
    <property type="entry name" value="ALDOKETO_REDUCTASE_2"/>
    <property type="match status" value="1"/>
</dbReference>
<proteinExistence type="inferred from homology"/>
<sequence length="295" mass="32677">MAPLSIASSYKLKTGYDIPILGFGTAGDVEAKYKLEDIETHTAVKQALKVGYRHIDSAQMYGTERAIGQAFKASALNRSDIFVTSKTRTNGYQETKDAIETGLKESGLEFFDLYLPHSPYGGTLARKGTWRALVEAKEAGKIRSLGVSNFGVHHMEEIESFIAELESELGHGNGGEISVGQWELHPWLHRPDIVNFCRDRNIVIEAYCPLIRGQRMEEPVIKTLSQKYGKSGAQTLIHWSLQKGYVPLPKSATPLRIAANADVFDFELSSEDMKLLETDDCAPCTWNPAAAPLEK</sequence>
<keyword evidence="12" id="KW-1185">Reference proteome</keyword>
<dbReference type="PRINTS" id="PR00069">
    <property type="entry name" value="ALDKETRDTASE"/>
</dbReference>
<evidence type="ECO:0000256" key="6">
    <source>
        <dbReference type="ARBA" id="ARBA00049485"/>
    </source>
</evidence>
<dbReference type="InterPro" id="IPR020471">
    <property type="entry name" value="AKR"/>
</dbReference>
<dbReference type="PANTHER" id="PTHR43827:SF13">
    <property type="entry name" value="ALDO_KETO REDUCTASE FAMILY PROTEIN"/>
    <property type="match status" value="1"/>
</dbReference>
<dbReference type="SUPFAM" id="SSF51430">
    <property type="entry name" value="NAD(P)-linked oxidoreductase"/>
    <property type="match status" value="1"/>
</dbReference>
<evidence type="ECO:0000256" key="7">
    <source>
        <dbReference type="PIRSR" id="PIRSR000097-1"/>
    </source>
</evidence>
<comment type="catalytic activity">
    <reaction evidence="6">
        <text>xylitol + NAD(+) = D-xylose + NADH + H(+)</text>
        <dbReference type="Rhea" id="RHEA:27441"/>
        <dbReference type="ChEBI" id="CHEBI:15378"/>
        <dbReference type="ChEBI" id="CHEBI:17151"/>
        <dbReference type="ChEBI" id="CHEBI:53455"/>
        <dbReference type="ChEBI" id="CHEBI:57540"/>
        <dbReference type="ChEBI" id="CHEBI:57945"/>
        <dbReference type="EC" id="1.1.1.307"/>
    </reaction>
</comment>
<keyword evidence="3" id="KW-0560">Oxidoreductase</keyword>
<dbReference type="GO" id="GO:0016491">
    <property type="term" value="F:oxidoreductase activity"/>
    <property type="evidence" value="ECO:0007669"/>
    <property type="project" value="UniProtKB-KW"/>
</dbReference>
<dbReference type="PROSITE" id="PS00063">
    <property type="entry name" value="ALDOKETO_REDUCTASE_3"/>
    <property type="match status" value="1"/>
</dbReference>
<gene>
    <name evidence="11" type="ORF">H2200_007251</name>
</gene>
<dbReference type="Pfam" id="PF00248">
    <property type="entry name" value="Aldo_ket_red"/>
    <property type="match status" value="1"/>
</dbReference>
<dbReference type="PANTHER" id="PTHR43827">
    <property type="entry name" value="2,5-DIKETO-D-GLUCONIC ACID REDUCTASE"/>
    <property type="match status" value="1"/>
</dbReference>
<comment type="catalytic activity">
    <reaction evidence="5">
        <text>xylitol + NADP(+) = D-xylose + NADPH + H(+)</text>
        <dbReference type="Rhea" id="RHEA:27445"/>
        <dbReference type="ChEBI" id="CHEBI:15378"/>
        <dbReference type="ChEBI" id="CHEBI:17151"/>
        <dbReference type="ChEBI" id="CHEBI:53455"/>
        <dbReference type="ChEBI" id="CHEBI:57783"/>
        <dbReference type="ChEBI" id="CHEBI:58349"/>
        <dbReference type="EC" id="1.1.1.307"/>
    </reaction>
</comment>
<evidence type="ECO:0000313" key="11">
    <source>
        <dbReference type="EMBL" id="KAJ9608263.1"/>
    </source>
</evidence>